<dbReference type="OrthoDB" id="9807387at2"/>
<dbReference type="InterPro" id="IPR000868">
    <property type="entry name" value="Isochorismatase-like_dom"/>
</dbReference>
<dbReference type="SUPFAM" id="SSF52499">
    <property type="entry name" value="Isochorismatase-like hydrolases"/>
    <property type="match status" value="1"/>
</dbReference>
<sequence>MPIRTIVVVGLTTHASVACTARDAIPLDYHVIVASDASAMNGIIRANSETADKATLQHVARKSRIPSAT</sequence>
<feature type="domain" description="Isochorismatase-like" evidence="1">
    <location>
        <begin position="3"/>
        <end position="39"/>
    </location>
</feature>
<dbReference type="Pfam" id="PF00857">
    <property type="entry name" value="Isochorismatase"/>
    <property type="match status" value="1"/>
</dbReference>
<protein>
    <submittedName>
        <fullName evidence="2">Isochorismatase family protein</fullName>
    </submittedName>
</protein>
<dbReference type="Proteomes" id="UP000289650">
    <property type="component" value="Unassembled WGS sequence"/>
</dbReference>
<comment type="caution">
    <text evidence="2">The sequence shown here is derived from an EMBL/GenBank/DDBJ whole genome shotgun (WGS) entry which is preliminary data.</text>
</comment>
<dbReference type="InterPro" id="IPR036380">
    <property type="entry name" value="Isochorismatase-like_sf"/>
</dbReference>
<reference evidence="2 3" key="1">
    <citation type="submission" date="2018-08" db="EMBL/GenBank/DDBJ databases">
        <title>Mountain-cultivated ginseng endophyte, Burkholderia stabilis and its activity against ginseng root rot disease.</title>
        <authorList>
            <person name="Tapan Kumar M."/>
            <person name="Bae H."/>
            <person name="Shanmugam G."/>
            <person name="Jeon J."/>
        </authorList>
    </citation>
    <scope>NUCLEOTIDE SEQUENCE [LARGE SCALE GENOMIC DNA]</scope>
    <source>
        <strain evidence="2 3">EB159</strain>
    </source>
</reference>
<dbReference type="AlphaFoldDB" id="A0A4Q2AB48"/>
<proteinExistence type="predicted"/>
<name>A0A4Q2AB48_9BURK</name>
<gene>
    <name evidence="2" type="ORF">D1006_35190</name>
</gene>
<dbReference type="Gene3D" id="3.40.50.850">
    <property type="entry name" value="Isochorismatase-like"/>
    <property type="match status" value="1"/>
</dbReference>
<evidence type="ECO:0000259" key="1">
    <source>
        <dbReference type="Pfam" id="PF00857"/>
    </source>
</evidence>
<dbReference type="RefSeq" id="WP_129518402.1">
    <property type="nucleotide sequence ID" value="NZ_QWEX01000003.1"/>
</dbReference>
<organism evidence="2 3">
    <name type="scientific">Burkholderia stabilis</name>
    <dbReference type="NCBI Taxonomy" id="95485"/>
    <lineage>
        <taxon>Bacteria</taxon>
        <taxon>Pseudomonadati</taxon>
        <taxon>Pseudomonadota</taxon>
        <taxon>Betaproteobacteria</taxon>
        <taxon>Burkholderiales</taxon>
        <taxon>Burkholderiaceae</taxon>
        <taxon>Burkholderia</taxon>
        <taxon>Burkholderia cepacia complex</taxon>
    </lineage>
</organism>
<dbReference type="PROSITE" id="PS51257">
    <property type="entry name" value="PROKAR_LIPOPROTEIN"/>
    <property type="match status" value="1"/>
</dbReference>
<dbReference type="EMBL" id="QWEX01000003">
    <property type="protein sequence ID" value="RXV65970.1"/>
    <property type="molecule type" value="Genomic_DNA"/>
</dbReference>
<evidence type="ECO:0000313" key="2">
    <source>
        <dbReference type="EMBL" id="RXV65970.1"/>
    </source>
</evidence>
<accession>A0A4Q2AB48</accession>
<evidence type="ECO:0000313" key="3">
    <source>
        <dbReference type="Proteomes" id="UP000289650"/>
    </source>
</evidence>